<keyword evidence="2" id="KW-1185">Reference proteome</keyword>
<dbReference type="CDD" id="cd09022">
    <property type="entry name" value="Aldose_epim_Ec_YihR"/>
    <property type="match status" value="1"/>
</dbReference>
<evidence type="ECO:0000313" key="2">
    <source>
        <dbReference type="Proteomes" id="UP001373159"/>
    </source>
</evidence>
<dbReference type="RefSeq" id="WP_340469375.1">
    <property type="nucleotide sequence ID" value="NZ_JBANBB010000001.1"/>
</dbReference>
<sequence length="316" mass="34866">MTGVALPRTGQQFSIGFGDYTAVVTELGAILRVLRYRGKDLVVPFDPDGQVPCSNGNVLVPYPNRIEDGEYTFQGRTYQMPIDEHERNNAIHGFGYRYYWSLQRLTENGVTLTWRVPDLKSYPFDVLVTVTYAIDDQGLTMTTSATNMGDEPAPWAFGIHPWLSNGKRSTGDAIEEDNSACSLRLPCRTHVTVDPDRLLPTGQEDISGIYDLTQGPRLQGRSFDDAWSDPDRDGDGTSTAVFTRPDGIQVSLWGDETINSWQVCTGTGFDASFRPAGVAVEPMTAYANAFRTGKDLVVLKPAATYTTQVGYHAQTL</sequence>
<dbReference type="Pfam" id="PF01263">
    <property type="entry name" value="Aldose_epim"/>
    <property type="match status" value="1"/>
</dbReference>
<gene>
    <name evidence="1" type="ORF">V8P97_04990</name>
</gene>
<dbReference type="InterPro" id="IPR014718">
    <property type="entry name" value="GH-type_carb-bd"/>
</dbReference>
<name>A0ABU8ZP47_9BIFI</name>
<organism evidence="1 2">
    <name type="scientific">Bifidobacterium favimelis</name>
    <dbReference type="NCBI Taxonomy" id="3122979"/>
    <lineage>
        <taxon>Bacteria</taxon>
        <taxon>Bacillati</taxon>
        <taxon>Actinomycetota</taxon>
        <taxon>Actinomycetes</taxon>
        <taxon>Bifidobacteriales</taxon>
        <taxon>Bifidobacteriaceae</taxon>
        <taxon>Bifidobacterium</taxon>
    </lineage>
</organism>
<dbReference type="SUPFAM" id="SSF74650">
    <property type="entry name" value="Galactose mutarotase-like"/>
    <property type="match status" value="1"/>
</dbReference>
<evidence type="ECO:0000313" key="1">
    <source>
        <dbReference type="EMBL" id="MEK0306817.1"/>
    </source>
</evidence>
<comment type="caution">
    <text evidence="1">The sequence shown here is derived from an EMBL/GenBank/DDBJ whole genome shotgun (WGS) entry which is preliminary data.</text>
</comment>
<accession>A0ABU8ZP47</accession>
<proteinExistence type="predicted"/>
<dbReference type="PANTHER" id="PTHR10091:SF0">
    <property type="entry name" value="GALACTOSE MUTAROTASE"/>
    <property type="match status" value="1"/>
</dbReference>
<dbReference type="InterPro" id="IPR037480">
    <property type="entry name" value="YihR-like"/>
</dbReference>
<reference evidence="1 2" key="1">
    <citation type="submission" date="2024-02" db="EMBL/GenBank/DDBJ databases">
        <title>Bifidobacterium honeyensis sp. nov., isolated from the comb honey.</title>
        <authorList>
            <person name="Liu W."/>
            <person name="Li Y."/>
        </authorList>
    </citation>
    <scope>NUCLEOTIDE SEQUENCE [LARGE SCALE GENOMIC DNA]</scope>
    <source>
        <strain evidence="1 2">IMAU50988</strain>
    </source>
</reference>
<dbReference type="Proteomes" id="UP001373159">
    <property type="component" value="Unassembled WGS sequence"/>
</dbReference>
<protein>
    <submittedName>
        <fullName evidence="1">Aldose 1-epimerase family protein</fullName>
    </submittedName>
</protein>
<dbReference type="InterPro" id="IPR011013">
    <property type="entry name" value="Gal_mutarotase_sf_dom"/>
</dbReference>
<dbReference type="PANTHER" id="PTHR10091">
    <property type="entry name" value="ALDOSE-1-EPIMERASE"/>
    <property type="match status" value="1"/>
</dbReference>
<dbReference type="EMBL" id="JBANBB010000001">
    <property type="protein sequence ID" value="MEK0306817.1"/>
    <property type="molecule type" value="Genomic_DNA"/>
</dbReference>
<dbReference type="InterPro" id="IPR008183">
    <property type="entry name" value="Aldose_1/G6P_1-epimerase"/>
</dbReference>
<dbReference type="Gene3D" id="2.70.98.10">
    <property type="match status" value="1"/>
</dbReference>